<feature type="compositionally biased region" description="Basic and acidic residues" evidence="7">
    <location>
        <begin position="24"/>
        <end position="34"/>
    </location>
</feature>
<keyword evidence="11" id="KW-1185">Reference proteome</keyword>
<dbReference type="InterPro" id="IPR000917">
    <property type="entry name" value="Sulfatase_N"/>
</dbReference>
<feature type="transmembrane region" description="Helical" evidence="8">
    <location>
        <begin position="309"/>
        <end position="326"/>
    </location>
</feature>
<feature type="region of interest" description="Disordered" evidence="7">
    <location>
        <begin position="79"/>
        <end position="99"/>
    </location>
</feature>
<dbReference type="PATRIC" id="fig|1435051.3.peg.335"/>
<evidence type="ECO:0000256" key="1">
    <source>
        <dbReference type="ARBA" id="ARBA00004651"/>
    </source>
</evidence>
<proteinExistence type="predicted"/>
<feature type="transmembrane region" description="Helical" evidence="8">
    <location>
        <begin position="407"/>
        <end position="427"/>
    </location>
</feature>
<feature type="domain" description="Sulfatase N-terminal" evidence="9">
    <location>
        <begin position="513"/>
        <end position="816"/>
    </location>
</feature>
<accession>W4NB61</accession>
<evidence type="ECO:0000256" key="7">
    <source>
        <dbReference type="SAM" id="MobiDB-lite"/>
    </source>
</evidence>
<dbReference type="eggNOG" id="COG1368">
    <property type="taxonomic scope" value="Bacteria"/>
</dbReference>
<feature type="transmembrane region" description="Helical" evidence="8">
    <location>
        <begin position="225"/>
        <end position="245"/>
    </location>
</feature>
<comment type="caution">
    <text evidence="10">The sequence shown here is derived from an EMBL/GenBank/DDBJ whole genome shotgun (WGS) entry which is preliminary data.</text>
</comment>
<dbReference type="CDD" id="cd16015">
    <property type="entry name" value="LTA_synthase"/>
    <property type="match status" value="1"/>
</dbReference>
<protein>
    <submittedName>
        <fullName evidence="10">Phosphoglycerol transferase</fullName>
    </submittedName>
</protein>
<dbReference type="GO" id="GO:0016740">
    <property type="term" value="F:transferase activity"/>
    <property type="evidence" value="ECO:0007669"/>
    <property type="project" value="UniProtKB-KW"/>
</dbReference>
<evidence type="ECO:0000256" key="3">
    <source>
        <dbReference type="ARBA" id="ARBA00022475"/>
    </source>
</evidence>
<evidence type="ECO:0000256" key="8">
    <source>
        <dbReference type="SAM" id="Phobius"/>
    </source>
</evidence>
<evidence type="ECO:0000259" key="9">
    <source>
        <dbReference type="Pfam" id="PF00884"/>
    </source>
</evidence>
<dbReference type="AlphaFoldDB" id="W4NB61"/>
<comment type="subcellular location">
    <subcellularLocation>
        <location evidence="1">Cell membrane</location>
        <topology evidence="1">Multi-pass membrane protein</topology>
    </subcellularLocation>
</comment>
<reference evidence="10 11" key="1">
    <citation type="journal article" date="2014" name="Genome Announc.">
        <title>The Genome Sequence of Bifidobacterium moukalabense DSM 27321 Highlights the Close Phylogenetic Relatedness with the Bifidobacterium dentium Taxon.</title>
        <authorList>
            <person name="Lugli G.A."/>
            <person name="Duranti S."/>
            <person name="Milani C."/>
            <person name="Turroni F."/>
            <person name="Viappiani A."/>
            <person name="Mangifesta M."/>
            <person name="van Sinderen D."/>
            <person name="Ventura M."/>
        </authorList>
    </citation>
    <scope>NUCLEOTIDE SEQUENCE [LARGE SCALE GENOMIC DNA]</scope>
    <source>
        <strain evidence="10 11">DSM 27321</strain>
    </source>
</reference>
<keyword evidence="3" id="KW-1003">Cell membrane</keyword>
<dbReference type="STRING" id="1435051.BMOU_0348"/>
<feature type="transmembrane region" description="Helical" evidence="8">
    <location>
        <begin position="286"/>
        <end position="304"/>
    </location>
</feature>
<keyword evidence="6 8" id="KW-0472">Membrane</keyword>
<evidence type="ECO:0000256" key="5">
    <source>
        <dbReference type="ARBA" id="ARBA00022989"/>
    </source>
</evidence>
<dbReference type="GO" id="GO:0005886">
    <property type="term" value="C:plasma membrane"/>
    <property type="evidence" value="ECO:0007669"/>
    <property type="project" value="UniProtKB-SubCell"/>
</dbReference>
<dbReference type="PANTHER" id="PTHR47371:SF3">
    <property type="entry name" value="PHOSPHOGLYCEROL TRANSFERASE I"/>
    <property type="match status" value="1"/>
</dbReference>
<dbReference type="PANTHER" id="PTHR47371">
    <property type="entry name" value="LIPOTEICHOIC ACID SYNTHASE"/>
    <property type="match status" value="1"/>
</dbReference>
<dbReference type="OrthoDB" id="5363296at2"/>
<evidence type="ECO:0000313" key="10">
    <source>
        <dbReference type="EMBL" id="ETY72328.1"/>
    </source>
</evidence>
<gene>
    <name evidence="10" type="ORF">BMOU_0348</name>
</gene>
<feature type="transmembrane region" description="Helical" evidence="8">
    <location>
        <begin position="364"/>
        <end position="386"/>
    </location>
</feature>
<evidence type="ECO:0000313" key="11">
    <source>
        <dbReference type="Proteomes" id="UP000019155"/>
    </source>
</evidence>
<dbReference type="InterPro" id="IPR050448">
    <property type="entry name" value="OpgB/LTA_synthase_biosynth"/>
</dbReference>
<dbReference type="SUPFAM" id="SSF53649">
    <property type="entry name" value="Alkaline phosphatase-like"/>
    <property type="match status" value="1"/>
</dbReference>
<sequence length="900" mass="100850">MQNILATGHSKDLPYLQPAAFSKRPEPVVGETRHRSFPSSRTVNQHMHISPSIIRNAFRPADESTKRARRTSLFVSKRPIHASTEPQAQHAQHRATQRRGTRYSLYTQGMQSGMQTTEHDIGTVNAPAPVPALAQPAANTASAEPNALVPADKAEELAVITVRKVHTVAHTARQAARRVAATVHHAAEKVHDRWQAFTDLKPVRKFIDIAKMLHGLWRKRMKFSYAFYTVVFMLLTSAEVIFLQWGMCTEPEYAADAQVDDTTRIMQSVAGQLTKFVSQMWLEQKYIFLVNFVGLGLVYLALIFITNRFWIATIIFGTVMTTYGVANSIKVQLRNEPIIPADLTFVSGGDTGSIMSFVPETSEALVQGAIHVVIWFVVICVILFALDGRRRFIHCSWRHPIANVKNIVGNSCRVLAAVLSVVLLGSYTAGLSTPDSWSYTWATDMGYRPELWNSLMDAQNNGPATTFLSLTKVKAMDKPENYSQKTMEQIAERYSAEAETINQNRGSELTDSTVILILSESFSDPTRVPGVSFGIDPMPNIRNIKNSTTSGLMLSPGYGGGTANIEYQALTGMNLANFNDSLIVPYQQLVPNQDDPYSFNQIWTQKYGESATSAVHPFQQSMYLRNINYKKFKFSNLYTCDSKEPLAHTGTIDRSPYVSDSEAYQNVLDLINEQKDGDKSQFLQLVTMQNHMPYGDYYDNNEFVDADTSENISDSERSDVDTYAKGVNYTDQETADFLDQLNQIDKPITVIFYGDHLPGIYYTADKDKNNKVSLHETDYFIWSNNASASHDTKLDQTETAYTSSNYFMAMAAEHMNAKVSPFLAMLTELHQEVPAMSRVIDTNGGIGQGHATYLDRDGNTVTVKHLSERAKQLLADYKLVQYDQTSGKNYLKDLKFTQVP</sequence>
<feature type="region of interest" description="Disordered" evidence="7">
    <location>
        <begin position="24"/>
        <end position="44"/>
    </location>
</feature>
<evidence type="ECO:0000256" key="2">
    <source>
        <dbReference type="ARBA" id="ARBA00004936"/>
    </source>
</evidence>
<evidence type="ECO:0000256" key="4">
    <source>
        <dbReference type="ARBA" id="ARBA00022692"/>
    </source>
</evidence>
<dbReference type="InterPro" id="IPR017850">
    <property type="entry name" value="Alkaline_phosphatase_core_sf"/>
</dbReference>
<keyword evidence="4 8" id="KW-0812">Transmembrane</keyword>
<name>W4NB61_9BIFI</name>
<dbReference type="EMBL" id="AZMV01000001">
    <property type="protein sequence ID" value="ETY72328.1"/>
    <property type="molecule type" value="Genomic_DNA"/>
</dbReference>
<comment type="pathway">
    <text evidence="2">Cell wall biogenesis; lipoteichoic acid biosynthesis.</text>
</comment>
<dbReference type="Proteomes" id="UP000019155">
    <property type="component" value="Unassembled WGS sequence"/>
</dbReference>
<keyword evidence="10" id="KW-0808">Transferase</keyword>
<evidence type="ECO:0000256" key="6">
    <source>
        <dbReference type="ARBA" id="ARBA00023136"/>
    </source>
</evidence>
<dbReference type="Gene3D" id="3.40.720.10">
    <property type="entry name" value="Alkaline Phosphatase, subunit A"/>
    <property type="match status" value="1"/>
</dbReference>
<dbReference type="Pfam" id="PF00884">
    <property type="entry name" value="Sulfatase"/>
    <property type="match status" value="1"/>
</dbReference>
<keyword evidence="5 8" id="KW-1133">Transmembrane helix</keyword>
<organism evidence="10 11">
    <name type="scientific">Bifidobacterium moukalabense DSM 27321</name>
    <dbReference type="NCBI Taxonomy" id="1435051"/>
    <lineage>
        <taxon>Bacteria</taxon>
        <taxon>Bacillati</taxon>
        <taxon>Actinomycetota</taxon>
        <taxon>Actinomycetes</taxon>
        <taxon>Bifidobacteriales</taxon>
        <taxon>Bifidobacteriaceae</taxon>
        <taxon>Bifidobacterium</taxon>
    </lineage>
</organism>